<proteinExistence type="predicted"/>
<feature type="transmembrane region" description="Helical" evidence="1">
    <location>
        <begin position="30"/>
        <end position="55"/>
    </location>
</feature>
<accession>U2LFT4</accession>
<reference evidence="2 3" key="1">
    <citation type="submission" date="2013-08" db="EMBL/GenBank/DDBJ databases">
        <authorList>
            <person name="Durkin A.S."/>
            <person name="Haft D.R."/>
            <person name="McCorrison J."/>
            <person name="Torralba M."/>
            <person name="Gillis M."/>
            <person name="Haft D.H."/>
            <person name="Methe B."/>
            <person name="Sutton G."/>
            <person name="Nelson K.E."/>
        </authorList>
    </citation>
    <scope>NUCLEOTIDE SEQUENCE [LARGE SCALE GENOMIC DNA]</scope>
    <source>
        <strain evidence="2 3">F0068</strain>
    </source>
</reference>
<gene>
    <name evidence="2" type="ORF">HMPREF1218_2004</name>
</gene>
<feature type="transmembrane region" description="Helical" evidence="1">
    <location>
        <begin position="156"/>
        <end position="177"/>
    </location>
</feature>
<evidence type="ECO:0000313" key="3">
    <source>
        <dbReference type="Proteomes" id="UP000016600"/>
    </source>
</evidence>
<dbReference type="EMBL" id="AWET01000017">
    <property type="protein sequence ID" value="ERK03141.1"/>
    <property type="molecule type" value="Genomic_DNA"/>
</dbReference>
<feature type="transmembrane region" description="Helical" evidence="1">
    <location>
        <begin position="104"/>
        <end position="125"/>
    </location>
</feature>
<feature type="transmembrane region" description="Helical" evidence="1">
    <location>
        <begin position="76"/>
        <end position="98"/>
    </location>
</feature>
<dbReference type="Pfam" id="PF03729">
    <property type="entry name" value="DUF308"/>
    <property type="match status" value="2"/>
</dbReference>
<evidence type="ECO:0000313" key="2">
    <source>
        <dbReference type="EMBL" id="ERK03141.1"/>
    </source>
</evidence>
<protein>
    <submittedName>
        <fullName evidence="2">PF03729 repeat protein</fullName>
    </submittedName>
</protein>
<comment type="caution">
    <text evidence="2">The sequence shown here is derived from an EMBL/GenBank/DDBJ whole genome shotgun (WGS) entry which is preliminary data.</text>
</comment>
<dbReference type="Proteomes" id="UP000016600">
    <property type="component" value="Unassembled WGS sequence"/>
</dbReference>
<sequence length="217" mass="24159">MKLIQTSFFRAAVALIVGALLIKYRQETVTWLTVSIGVLFFLSGLITCIVYYVSLRADRPMTTDISEKIQTDSKPTFPIAGLGSLILGVILALAPYTISDWMTSILGAILILGSIGQYASLAGLTKLIRIRLFYWLMPSVVFLVGLISIIKPDWLGTAPLFIIGWTMMLYSIVECINTFKAMNIRRRIARQASQSQQDAVSVTETQPMEEIQRETTV</sequence>
<name>U2LFT4_9BACT</name>
<organism evidence="2 3">
    <name type="scientific">Hoylesella pleuritidis F0068</name>
    <dbReference type="NCBI Taxonomy" id="1081904"/>
    <lineage>
        <taxon>Bacteria</taxon>
        <taxon>Pseudomonadati</taxon>
        <taxon>Bacteroidota</taxon>
        <taxon>Bacteroidia</taxon>
        <taxon>Bacteroidales</taxon>
        <taxon>Prevotellaceae</taxon>
        <taxon>Hoylesella</taxon>
    </lineage>
</organism>
<evidence type="ECO:0000256" key="1">
    <source>
        <dbReference type="SAM" id="Phobius"/>
    </source>
</evidence>
<keyword evidence="1" id="KW-0812">Transmembrane</keyword>
<keyword evidence="3" id="KW-1185">Reference proteome</keyword>
<feature type="transmembrane region" description="Helical" evidence="1">
    <location>
        <begin position="132"/>
        <end position="150"/>
    </location>
</feature>
<keyword evidence="1" id="KW-0472">Membrane</keyword>
<feature type="transmembrane region" description="Helical" evidence="1">
    <location>
        <begin position="7"/>
        <end position="24"/>
    </location>
</feature>
<keyword evidence="1" id="KW-1133">Transmembrane helix</keyword>
<dbReference type="RefSeq" id="WP_021583561.1">
    <property type="nucleotide sequence ID" value="NZ_AWET01000017.1"/>
</dbReference>
<dbReference type="InterPro" id="IPR005325">
    <property type="entry name" value="DUF308_memb"/>
</dbReference>
<dbReference type="PATRIC" id="fig|1081904.3.peg.877"/>
<dbReference type="AlphaFoldDB" id="U2LFT4"/>